<organism evidence="1 2">
    <name type="scientific">Rhododendron molle</name>
    <name type="common">Chinese azalea</name>
    <name type="synonym">Azalea mollis</name>
    <dbReference type="NCBI Taxonomy" id="49168"/>
    <lineage>
        <taxon>Eukaryota</taxon>
        <taxon>Viridiplantae</taxon>
        <taxon>Streptophyta</taxon>
        <taxon>Embryophyta</taxon>
        <taxon>Tracheophyta</taxon>
        <taxon>Spermatophyta</taxon>
        <taxon>Magnoliopsida</taxon>
        <taxon>eudicotyledons</taxon>
        <taxon>Gunneridae</taxon>
        <taxon>Pentapetalae</taxon>
        <taxon>asterids</taxon>
        <taxon>Ericales</taxon>
        <taxon>Ericaceae</taxon>
        <taxon>Ericoideae</taxon>
        <taxon>Rhodoreae</taxon>
        <taxon>Rhododendron</taxon>
    </lineage>
</organism>
<sequence length="134" mass="14752">MYSFQKKEARRQGEDLVLLDIIVHADVAISKANGLWMEDRKLFVKIASFNQNDKERNVRLNKGSSKVVTGLEGFRKDPGLIRNSNIPIAESSKRGELVGGNFSYAQMLKGNNQEGGLGSGVKSVSLKLKPTSND</sequence>
<proteinExistence type="predicted"/>
<dbReference type="EMBL" id="CM046392">
    <property type="protein sequence ID" value="KAI8555708.1"/>
    <property type="molecule type" value="Genomic_DNA"/>
</dbReference>
<keyword evidence="2" id="KW-1185">Reference proteome</keyword>
<dbReference type="Proteomes" id="UP001062846">
    <property type="component" value="Chromosome 5"/>
</dbReference>
<reference evidence="1" key="1">
    <citation type="submission" date="2022-02" db="EMBL/GenBank/DDBJ databases">
        <title>Plant Genome Project.</title>
        <authorList>
            <person name="Zhang R.-G."/>
        </authorList>
    </citation>
    <scope>NUCLEOTIDE SEQUENCE</scope>
    <source>
        <strain evidence="1">AT1</strain>
    </source>
</reference>
<protein>
    <submittedName>
        <fullName evidence="1">Uncharacterized protein</fullName>
    </submittedName>
</protein>
<evidence type="ECO:0000313" key="1">
    <source>
        <dbReference type="EMBL" id="KAI8555708.1"/>
    </source>
</evidence>
<evidence type="ECO:0000313" key="2">
    <source>
        <dbReference type="Proteomes" id="UP001062846"/>
    </source>
</evidence>
<comment type="caution">
    <text evidence="1">The sequence shown here is derived from an EMBL/GenBank/DDBJ whole genome shotgun (WGS) entry which is preliminary data.</text>
</comment>
<gene>
    <name evidence="1" type="ORF">RHMOL_Rhmol05G0195700</name>
</gene>
<accession>A0ACC0NQP3</accession>
<name>A0ACC0NQP3_RHOML</name>